<dbReference type="EMBL" id="KN835533">
    <property type="protein sequence ID" value="KIK36392.1"/>
    <property type="molecule type" value="Genomic_DNA"/>
</dbReference>
<proteinExistence type="predicted"/>
<protein>
    <submittedName>
        <fullName evidence="1">Uncharacterized protein</fullName>
    </submittedName>
</protein>
<organism evidence="1 2">
    <name type="scientific">Suillus luteus UH-Slu-Lm8-n1</name>
    <dbReference type="NCBI Taxonomy" id="930992"/>
    <lineage>
        <taxon>Eukaryota</taxon>
        <taxon>Fungi</taxon>
        <taxon>Dikarya</taxon>
        <taxon>Basidiomycota</taxon>
        <taxon>Agaricomycotina</taxon>
        <taxon>Agaricomycetes</taxon>
        <taxon>Agaricomycetidae</taxon>
        <taxon>Boletales</taxon>
        <taxon>Suillineae</taxon>
        <taxon>Suillaceae</taxon>
        <taxon>Suillus</taxon>
    </lineage>
</organism>
<reference evidence="1 2" key="1">
    <citation type="submission" date="2014-04" db="EMBL/GenBank/DDBJ databases">
        <authorList>
            <consortium name="DOE Joint Genome Institute"/>
            <person name="Kuo A."/>
            <person name="Ruytinx J."/>
            <person name="Rineau F."/>
            <person name="Colpaert J."/>
            <person name="Kohler A."/>
            <person name="Nagy L.G."/>
            <person name="Floudas D."/>
            <person name="Copeland A."/>
            <person name="Barry K.W."/>
            <person name="Cichocki N."/>
            <person name="Veneault-Fourrey C."/>
            <person name="LaButti K."/>
            <person name="Lindquist E.A."/>
            <person name="Lipzen A."/>
            <person name="Lundell T."/>
            <person name="Morin E."/>
            <person name="Murat C."/>
            <person name="Sun H."/>
            <person name="Tunlid A."/>
            <person name="Henrissat B."/>
            <person name="Grigoriev I.V."/>
            <person name="Hibbett D.S."/>
            <person name="Martin F."/>
            <person name="Nordberg H.P."/>
            <person name="Cantor M.N."/>
            <person name="Hua S.X."/>
        </authorList>
    </citation>
    <scope>NUCLEOTIDE SEQUENCE [LARGE SCALE GENOMIC DNA]</scope>
    <source>
        <strain evidence="1 2">UH-Slu-Lm8-n1</strain>
    </source>
</reference>
<dbReference type="OrthoDB" id="10355114at2759"/>
<keyword evidence="2" id="KW-1185">Reference proteome</keyword>
<dbReference type="AlphaFoldDB" id="A0A0D0APX4"/>
<evidence type="ECO:0000313" key="2">
    <source>
        <dbReference type="Proteomes" id="UP000054485"/>
    </source>
</evidence>
<dbReference type="InParanoid" id="A0A0D0APX4"/>
<gene>
    <name evidence="1" type="ORF">CY34DRAFT_811309</name>
</gene>
<name>A0A0D0APX4_9AGAM</name>
<evidence type="ECO:0000313" key="1">
    <source>
        <dbReference type="EMBL" id="KIK36392.1"/>
    </source>
</evidence>
<accession>A0A0D0APX4</accession>
<reference evidence="2" key="2">
    <citation type="submission" date="2015-01" db="EMBL/GenBank/DDBJ databases">
        <title>Evolutionary Origins and Diversification of the Mycorrhizal Mutualists.</title>
        <authorList>
            <consortium name="DOE Joint Genome Institute"/>
            <consortium name="Mycorrhizal Genomics Consortium"/>
            <person name="Kohler A."/>
            <person name="Kuo A."/>
            <person name="Nagy L.G."/>
            <person name="Floudas D."/>
            <person name="Copeland A."/>
            <person name="Barry K.W."/>
            <person name="Cichocki N."/>
            <person name="Veneault-Fourrey C."/>
            <person name="LaButti K."/>
            <person name="Lindquist E.A."/>
            <person name="Lipzen A."/>
            <person name="Lundell T."/>
            <person name="Morin E."/>
            <person name="Murat C."/>
            <person name="Riley R."/>
            <person name="Ohm R."/>
            <person name="Sun H."/>
            <person name="Tunlid A."/>
            <person name="Henrissat B."/>
            <person name="Grigoriev I.V."/>
            <person name="Hibbett D.S."/>
            <person name="Martin F."/>
        </authorList>
    </citation>
    <scope>NUCLEOTIDE SEQUENCE [LARGE SCALE GENOMIC DNA]</scope>
    <source>
        <strain evidence="2">UH-Slu-Lm8-n1</strain>
    </source>
</reference>
<dbReference type="Proteomes" id="UP000054485">
    <property type="component" value="Unassembled WGS sequence"/>
</dbReference>
<dbReference type="HOGENOM" id="CLU_2851245_0_0_1"/>
<sequence>MSTMNEKALIHRSHIRTNGDIVSHTSTEEAIVESVLALSALNDGAHIVTIFRAVYNNEPSQILVY</sequence>